<reference evidence="3" key="1">
    <citation type="submission" date="2018-09" db="EMBL/GenBank/DDBJ databases">
        <authorList>
            <person name="Livingstone P.G."/>
            <person name="Whitworth D.E."/>
        </authorList>
    </citation>
    <scope>NUCLEOTIDE SEQUENCE [LARGE SCALE GENOMIC DNA]</scope>
    <source>
        <strain evidence="3">CA054A</strain>
    </source>
</reference>
<evidence type="ECO:0000259" key="1">
    <source>
        <dbReference type="Pfam" id="PF04773"/>
    </source>
</evidence>
<feature type="domain" description="FecR protein" evidence="1">
    <location>
        <begin position="164"/>
        <end position="262"/>
    </location>
</feature>
<comment type="caution">
    <text evidence="2">The sequence shown here is derived from an EMBL/GenBank/DDBJ whole genome shotgun (WGS) entry which is preliminary data.</text>
</comment>
<evidence type="ECO:0000313" key="2">
    <source>
        <dbReference type="EMBL" id="RKG92978.1"/>
    </source>
</evidence>
<dbReference type="Gene3D" id="2.60.40.10">
    <property type="entry name" value="Immunoglobulins"/>
    <property type="match status" value="1"/>
</dbReference>
<protein>
    <recommendedName>
        <fullName evidence="1">FecR protein domain-containing protein</fullName>
    </recommendedName>
</protein>
<dbReference type="OrthoDB" id="9813091at2"/>
<keyword evidence="3" id="KW-1185">Reference proteome</keyword>
<dbReference type="PANTHER" id="PTHR38731:SF3">
    <property type="entry name" value="BLL6125 PROTEIN"/>
    <property type="match status" value="1"/>
</dbReference>
<sequence length="384" mass="39671">MLTLTLLASPVVGFAAEADGPCGGLRFDNGRLVTGRILEPQGAQTEACLREVAEAVKARPAIRSLTVAAKLPDAQRLEGQGLAWAKAAAEVLVTAGIPRTRVSFVAPPGIPNAPGQLQLAYVERPTQPAVARLRTASGQVSAGPGDTALRSRLAGDSLYAGELVTTGKNGRAELALADGSGVFLSPESAVRLGTLELTAERQRKVLLDLVRGTVETEAAPGGRGSVFEVRTRGAVAGVRGTRFRVVQQEDGTSRVETLEGKVALGVDAASVDVGAGYGSRAKPAQPPEAPRALLAAPTLEQPRGGVYPTVPALVWKAVAGAKVYRVEVASSADFAGDVRVQESATPTLAGAAPGPGKWFWRVLAVDADGFVGYPSKIFSFDIPG</sequence>
<dbReference type="PANTHER" id="PTHR38731">
    <property type="entry name" value="LIPL45-RELATED LIPOPROTEIN-RELATED"/>
    <property type="match status" value="1"/>
</dbReference>
<dbReference type="Gene3D" id="2.60.120.1440">
    <property type="match status" value="1"/>
</dbReference>
<evidence type="ECO:0000313" key="3">
    <source>
        <dbReference type="Proteomes" id="UP000268094"/>
    </source>
</evidence>
<gene>
    <name evidence="2" type="ORF">D7V88_04285</name>
</gene>
<proteinExistence type="predicted"/>
<accession>A0A3A8JD35</accession>
<dbReference type="Pfam" id="PF04773">
    <property type="entry name" value="FecR"/>
    <property type="match status" value="1"/>
</dbReference>
<dbReference type="EMBL" id="RAVZ01000016">
    <property type="protein sequence ID" value="RKG92978.1"/>
    <property type="molecule type" value="Genomic_DNA"/>
</dbReference>
<organism evidence="2 3">
    <name type="scientific">Corallococcus terminator</name>
    <dbReference type="NCBI Taxonomy" id="2316733"/>
    <lineage>
        <taxon>Bacteria</taxon>
        <taxon>Pseudomonadati</taxon>
        <taxon>Myxococcota</taxon>
        <taxon>Myxococcia</taxon>
        <taxon>Myxococcales</taxon>
        <taxon>Cystobacterineae</taxon>
        <taxon>Myxococcaceae</taxon>
        <taxon>Corallococcus</taxon>
    </lineage>
</organism>
<dbReference type="InterPro" id="IPR006860">
    <property type="entry name" value="FecR"/>
</dbReference>
<dbReference type="Proteomes" id="UP000268094">
    <property type="component" value="Unassembled WGS sequence"/>
</dbReference>
<dbReference type="AlphaFoldDB" id="A0A3A8JD35"/>
<dbReference type="InterPro" id="IPR013783">
    <property type="entry name" value="Ig-like_fold"/>
</dbReference>
<name>A0A3A8JD35_9BACT</name>